<dbReference type="GO" id="GO:0008270">
    <property type="term" value="F:zinc ion binding"/>
    <property type="evidence" value="ECO:0007669"/>
    <property type="project" value="UniProtKB-KW"/>
</dbReference>
<name>A0A6A7AHV7_9PLEO</name>
<dbReference type="AlphaFoldDB" id="A0A6A7AHV7"/>
<proteinExistence type="predicted"/>
<dbReference type="InterPro" id="IPR013083">
    <property type="entry name" value="Znf_RING/FYVE/PHD"/>
</dbReference>
<dbReference type="Gene3D" id="3.30.40.10">
    <property type="entry name" value="Zinc/RING finger domain, C3HC4 (zinc finger)"/>
    <property type="match status" value="1"/>
</dbReference>
<accession>A0A6A7AHV7</accession>
<evidence type="ECO:0000256" key="1">
    <source>
        <dbReference type="ARBA" id="ARBA00022723"/>
    </source>
</evidence>
<evidence type="ECO:0000256" key="3">
    <source>
        <dbReference type="ARBA" id="ARBA00022833"/>
    </source>
</evidence>
<evidence type="ECO:0000256" key="2">
    <source>
        <dbReference type="ARBA" id="ARBA00022771"/>
    </source>
</evidence>
<keyword evidence="8" id="KW-1185">Reference proteome</keyword>
<gene>
    <name evidence="7" type="ORF">CC86DRAFT_377688</name>
</gene>
<reference evidence="7" key="1">
    <citation type="journal article" date="2020" name="Stud. Mycol.">
        <title>101 Dothideomycetes genomes: a test case for predicting lifestyles and emergence of pathogens.</title>
        <authorList>
            <person name="Haridas S."/>
            <person name="Albert R."/>
            <person name="Binder M."/>
            <person name="Bloem J."/>
            <person name="Labutti K."/>
            <person name="Salamov A."/>
            <person name="Andreopoulos B."/>
            <person name="Baker S."/>
            <person name="Barry K."/>
            <person name="Bills G."/>
            <person name="Bluhm B."/>
            <person name="Cannon C."/>
            <person name="Castanera R."/>
            <person name="Culley D."/>
            <person name="Daum C."/>
            <person name="Ezra D."/>
            <person name="Gonzalez J."/>
            <person name="Henrissat B."/>
            <person name="Kuo A."/>
            <person name="Liang C."/>
            <person name="Lipzen A."/>
            <person name="Lutzoni F."/>
            <person name="Magnuson J."/>
            <person name="Mondo S."/>
            <person name="Nolan M."/>
            <person name="Ohm R."/>
            <person name="Pangilinan J."/>
            <person name="Park H.-J."/>
            <person name="Ramirez L."/>
            <person name="Alfaro M."/>
            <person name="Sun H."/>
            <person name="Tritt A."/>
            <person name="Yoshinaga Y."/>
            <person name="Zwiers L.-H."/>
            <person name="Turgeon B."/>
            <person name="Goodwin S."/>
            <person name="Spatafora J."/>
            <person name="Crous P."/>
            <person name="Grigoriev I."/>
        </authorList>
    </citation>
    <scope>NUCLEOTIDE SEQUENCE</scope>
    <source>
        <strain evidence="7">CBS 113818</strain>
    </source>
</reference>
<evidence type="ECO:0000313" key="8">
    <source>
        <dbReference type="Proteomes" id="UP000799424"/>
    </source>
</evidence>
<dbReference type="OrthoDB" id="3801154at2759"/>
<feature type="region of interest" description="Disordered" evidence="5">
    <location>
        <begin position="1"/>
        <end position="28"/>
    </location>
</feature>
<keyword evidence="1" id="KW-0479">Metal-binding</keyword>
<keyword evidence="3" id="KW-0862">Zinc</keyword>
<dbReference type="Proteomes" id="UP000799424">
    <property type="component" value="Unassembled WGS sequence"/>
</dbReference>
<dbReference type="EMBL" id="MU006217">
    <property type="protein sequence ID" value="KAF2832534.1"/>
    <property type="molecule type" value="Genomic_DNA"/>
</dbReference>
<dbReference type="Pfam" id="PF13639">
    <property type="entry name" value="zf-RING_2"/>
    <property type="match status" value="1"/>
</dbReference>
<dbReference type="PROSITE" id="PS50089">
    <property type="entry name" value="ZF_RING_2"/>
    <property type="match status" value="1"/>
</dbReference>
<evidence type="ECO:0000256" key="4">
    <source>
        <dbReference type="PROSITE-ProRule" id="PRU00175"/>
    </source>
</evidence>
<feature type="domain" description="RING-type" evidence="6">
    <location>
        <begin position="73"/>
        <end position="121"/>
    </location>
</feature>
<dbReference type="PANTHER" id="PTHR45969">
    <property type="entry name" value="RING ZINC FINGER PROTEIN-RELATED"/>
    <property type="match status" value="1"/>
</dbReference>
<dbReference type="InterPro" id="IPR001841">
    <property type="entry name" value="Znf_RING"/>
</dbReference>
<dbReference type="SUPFAM" id="SSF57850">
    <property type="entry name" value="RING/U-box"/>
    <property type="match status" value="1"/>
</dbReference>
<organism evidence="7 8">
    <name type="scientific">Ophiobolus disseminans</name>
    <dbReference type="NCBI Taxonomy" id="1469910"/>
    <lineage>
        <taxon>Eukaryota</taxon>
        <taxon>Fungi</taxon>
        <taxon>Dikarya</taxon>
        <taxon>Ascomycota</taxon>
        <taxon>Pezizomycotina</taxon>
        <taxon>Dothideomycetes</taxon>
        <taxon>Pleosporomycetidae</taxon>
        <taxon>Pleosporales</taxon>
        <taxon>Pleosporineae</taxon>
        <taxon>Phaeosphaeriaceae</taxon>
        <taxon>Ophiobolus</taxon>
    </lineage>
</organism>
<evidence type="ECO:0000256" key="5">
    <source>
        <dbReference type="SAM" id="MobiDB-lite"/>
    </source>
</evidence>
<evidence type="ECO:0000313" key="7">
    <source>
        <dbReference type="EMBL" id="KAF2832534.1"/>
    </source>
</evidence>
<keyword evidence="2 4" id="KW-0863">Zinc-finger</keyword>
<protein>
    <recommendedName>
        <fullName evidence="6">RING-type domain-containing protein</fullName>
    </recommendedName>
</protein>
<evidence type="ECO:0000259" key="6">
    <source>
        <dbReference type="PROSITE" id="PS50089"/>
    </source>
</evidence>
<sequence length="228" mass="26153">MVRQRSTISSCSLKSTSRGPSRPGTGSSIMSLGIVRRYYSMDPESYLPSTEALLYFHRKRVITNWDIRAGETCCICLEPYDGSHRAVRISMRGCMHTFGQICLYTWLASDNESSNTCPICRQRWYNRSSDTASDSNTSARNILASIVRRWDDFRRAAQRRTTRVRNTPQPVETIPQPIESTLDLNQRLPITPPHIRETREYEFSADFPLMWGNASSRREFLGGLVDGW</sequence>